<dbReference type="SUPFAM" id="SSF55347">
    <property type="entry name" value="Glyceraldehyde-3-phosphate dehydrogenase-like, C-terminal domain"/>
    <property type="match status" value="1"/>
</dbReference>
<dbReference type="NCBIfam" id="TIGR01534">
    <property type="entry name" value="GAPDH-I"/>
    <property type="match status" value="1"/>
</dbReference>
<dbReference type="InterPro" id="IPR036291">
    <property type="entry name" value="NAD(P)-bd_dom_sf"/>
</dbReference>
<feature type="domain" description="Glyceraldehyde 3-phosphate dehydrogenase NAD(P) binding" evidence="4">
    <location>
        <begin position="3"/>
        <end position="155"/>
    </location>
</feature>
<evidence type="ECO:0000256" key="1">
    <source>
        <dbReference type="ARBA" id="ARBA00007406"/>
    </source>
</evidence>
<evidence type="ECO:0000256" key="3">
    <source>
        <dbReference type="RuleBase" id="RU000397"/>
    </source>
</evidence>
<dbReference type="RefSeq" id="WP_301415543.1">
    <property type="nucleotide sequence ID" value="NZ_CP098023.1"/>
</dbReference>
<name>A0ABY9EBF3_9GAMM</name>
<dbReference type="PIRSF" id="PIRSF000149">
    <property type="entry name" value="GAP_DH"/>
    <property type="match status" value="1"/>
</dbReference>
<gene>
    <name evidence="5" type="primary">gap</name>
    <name evidence="5" type="ORF">M8T91_17650</name>
</gene>
<keyword evidence="6" id="KW-1185">Reference proteome</keyword>
<keyword evidence="2" id="KW-0560">Oxidoreductase</keyword>
<accession>A0ABY9EBF3</accession>
<dbReference type="Pfam" id="PF00044">
    <property type="entry name" value="Gp_dh_N"/>
    <property type="match status" value="1"/>
</dbReference>
<dbReference type="InterPro" id="IPR020829">
    <property type="entry name" value="GlycerAld_3-P_DH_cat"/>
</dbReference>
<dbReference type="SMART" id="SM00846">
    <property type="entry name" value="Gp_dh_N"/>
    <property type="match status" value="1"/>
</dbReference>
<proteinExistence type="inferred from homology"/>
<dbReference type="PANTHER" id="PTHR43148">
    <property type="entry name" value="GLYCERALDEHYDE-3-PHOSPHATE DEHYDROGENASE 2"/>
    <property type="match status" value="1"/>
</dbReference>
<evidence type="ECO:0000256" key="2">
    <source>
        <dbReference type="ARBA" id="ARBA00023002"/>
    </source>
</evidence>
<evidence type="ECO:0000313" key="5">
    <source>
        <dbReference type="EMBL" id="WKD49691.1"/>
    </source>
</evidence>
<evidence type="ECO:0000313" key="6">
    <source>
        <dbReference type="Proteomes" id="UP001321520"/>
    </source>
</evidence>
<organism evidence="5 6">
    <name type="scientific">Microbulbifer spongiae</name>
    <dbReference type="NCBI Taxonomy" id="2944933"/>
    <lineage>
        <taxon>Bacteria</taxon>
        <taxon>Pseudomonadati</taxon>
        <taxon>Pseudomonadota</taxon>
        <taxon>Gammaproteobacteria</taxon>
        <taxon>Cellvibrionales</taxon>
        <taxon>Microbulbiferaceae</taxon>
        <taxon>Microbulbifer</taxon>
    </lineage>
</organism>
<dbReference type="CDD" id="cd17892">
    <property type="entry name" value="GAPDH_N_E4PDH"/>
    <property type="match status" value="1"/>
</dbReference>
<dbReference type="SUPFAM" id="SSF51735">
    <property type="entry name" value="NAD(P)-binding Rossmann-fold domains"/>
    <property type="match status" value="1"/>
</dbReference>
<dbReference type="Gene3D" id="3.30.360.10">
    <property type="entry name" value="Dihydrodipicolinate Reductase, domain 2"/>
    <property type="match status" value="1"/>
</dbReference>
<evidence type="ECO:0000259" key="4">
    <source>
        <dbReference type="SMART" id="SM00846"/>
    </source>
</evidence>
<comment type="similarity">
    <text evidence="1 3">Belongs to the glyceraldehyde-3-phosphate dehydrogenase family.</text>
</comment>
<dbReference type="InterPro" id="IPR020828">
    <property type="entry name" value="GlycerAld_3-P_DH_NAD(P)-bd"/>
</dbReference>
<dbReference type="Proteomes" id="UP001321520">
    <property type="component" value="Chromosome"/>
</dbReference>
<dbReference type="EMBL" id="CP098023">
    <property type="protein sequence ID" value="WKD49691.1"/>
    <property type="molecule type" value="Genomic_DNA"/>
</dbReference>
<reference evidence="5 6" key="1">
    <citation type="submission" date="2022-05" db="EMBL/GenBank/DDBJ databases">
        <title>Microbulbifer sp. nov., isolated from sponge.</title>
        <authorList>
            <person name="Gao L."/>
        </authorList>
    </citation>
    <scope>NUCLEOTIDE SEQUENCE [LARGE SCALE GENOMIC DNA]</scope>
    <source>
        <strain evidence="5 6">MI-G</strain>
    </source>
</reference>
<dbReference type="InterPro" id="IPR020831">
    <property type="entry name" value="GlycerAld/Erythrose_P_DH"/>
</dbReference>
<dbReference type="InterPro" id="IPR006424">
    <property type="entry name" value="Glyceraldehyde-3-P_DH_1"/>
</dbReference>
<dbReference type="Pfam" id="PF02800">
    <property type="entry name" value="Gp_dh_C"/>
    <property type="match status" value="1"/>
</dbReference>
<dbReference type="PRINTS" id="PR00078">
    <property type="entry name" value="G3PDHDRGNASE"/>
</dbReference>
<dbReference type="Gene3D" id="3.40.50.720">
    <property type="entry name" value="NAD(P)-binding Rossmann-like Domain"/>
    <property type="match status" value="1"/>
</dbReference>
<sequence>MTIRLAINGYGRIGRSVLRALYESGARATLQIVAINELADCATIAHLTKYDSVHGRFNGEVSAEKDTLVVNGDRIAVTHSERLEDLQWHRNNVDIVLECTGSFKERKHAELHLAAGAKRVLFSQPASRDVDATIVYGVNDQILSGKERIISTASCTTNCSVPVIAALDRAFCIEAGVITTIHSAMNDQPVSDAYHHTDLRKTRSAVASIIPIDTALAQGIERILPHLAGKFEAQAMRVPTVNVSAIDLSVQLQKTVSQSSVNALLESAAAKNFKGVLGFTEEPLASCDFNHDPRSGIIDASQTRVAGGKLVKILIWFDNEWGFANRMLDVARQIT</sequence>
<protein>
    <submittedName>
        <fullName evidence="5">Type I glyceraldehyde-3-phosphate dehydrogenase</fullName>
    </submittedName>
</protein>